<dbReference type="OrthoDB" id="221929at2157"/>
<name>A0A7D5GB48_9EURY</name>
<dbReference type="AlphaFoldDB" id="A0A7D5GB48"/>
<dbReference type="EMBL" id="CP058529">
    <property type="protein sequence ID" value="QLG27112.1"/>
    <property type="molecule type" value="Genomic_DNA"/>
</dbReference>
<accession>A0A7D5GB48</accession>
<evidence type="ECO:0000313" key="3">
    <source>
        <dbReference type="EMBL" id="QLG27112.1"/>
    </source>
</evidence>
<organism evidence="3 4">
    <name type="scientific">Halorarum halophilum</name>
    <dbReference type="NCBI Taxonomy" id="2743090"/>
    <lineage>
        <taxon>Archaea</taxon>
        <taxon>Methanobacteriati</taxon>
        <taxon>Methanobacteriota</taxon>
        <taxon>Stenosarchaea group</taxon>
        <taxon>Halobacteria</taxon>
        <taxon>Halobacteriales</taxon>
        <taxon>Haloferacaceae</taxon>
        <taxon>Halorarum</taxon>
    </lineage>
</organism>
<evidence type="ECO:0000313" key="4">
    <source>
        <dbReference type="Proteomes" id="UP000509750"/>
    </source>
</evidence>
<feature type="domain" description="Halobacterial output" evidence="2">
    <location>
        <begin position="8"/>
        <end position="81"/>
    </location>
</feature>
<keyword evidence="4" id="KW-1185">Reference proteome</keyword>
<proteinExistence type="predicted"/>
<gene>
    <name evidence="3" type="ORF">HUG10_05940</name>
</gene>
<evidence type="ECO:0000259" key="2">
    <source>
        <dbReference type="Pfam" id="PF18545"/>
    </source>
</evidence>
<reference evidence="3 4" key="1">
    <citation type="submission" date="2020-07" db="EMBL/GenBank/DDBJ databases">
        <title>Gai3-2, isolated from salt lake.</title>
        <authorList>
            <person name="Cui H."/>
            <person name="Shi X."/>
        </authorList>
    </citation>
    <scope>NUCLEOTIDE SEQUENCE [LARGE SCALE GENOMIC DNA]</scope>
    <source>
        <strain evidence="3 4">Gai3-2</strain>
    </source>
</reference>
<dbReference type="Proteomes" id="UP000509750">
    <property type="component" value="Chromosome"/>
</dbReference>
<feature type="compositionally biased region" description="Polar residues" evidence="1">
    <location>
        <begin position="95"/>
        <end position="107"/>
    </location>
</feature>
<dbReference type="KEGG" id="halg:HUG10_05940"/>
<evidence type="ECO:0000256" key="1">
    <source>
        <dbReference type="SAM" id="MobiDB-lite"/>
    </source>
</evidence>
<dbReference type="GeneID" id="56028355"/>
<feature type="region of interest" description="Disordered" evidence="1">
    <location>
        <begin position="85"/>
        <end position="107"/>
    </location>
</feature>
<protein>
    <recommendedName>
        <fullName evidence="2">Halobacterial output domain-containing protein</fullName>
    </recommendedName>
</protein>
<dbReference type="InterPro" id="IPR040624">
    <property type="entry name" value="HalOD1"/>
</dbReference>
<dbReference type="Pfam" id="PF18545">
    <property type="entry name" value="HalOD1"/>
    <property type="match status" value="1"/>
</dbReference>
<sequence length="107" mass="11481">MKYQMNSGEAVSTAVIQAVSTAENTPVQSLPPLTESVDPDALYNIFSLQNGKTPDRWGSTSFTFSTSLVTISHSEYIEVTPMTNAAPAADAGTEYSGTQTVQSETRR</sequence>
<dbReference type="RefSeq" id="WP_179168687.1">
    <property type="nucleotide sequence ID" value="NZ_CP058529.1"/>
</dbReference>